<evidence type="ECO:0000256" key="1">
    <source>
        <dbReference type="ARBA" id="ARBA00000085"/>
    </source>
</evidence>
<dbReference type="PANTHER" id="PTHR43547:SF2">
    <property type="entry name" value="HYBRID SIGNAL TRANSDUCTION HISTIDINE KINASE C"/>
    <property type="match status" value="1"/>
</dbReference>
<dbReference type="SMART" id="SM00388">
    <property type="entry name" value="HisKA"/>
    <property type="match status" value="1"/>
</dbReference>
<dbReference type="InterPro" id="IPR005467">
    <property type="entry name" value="His_kinase_dom"/>
</dbReference>
<dbReference type="Gene3D" id="1.10.287.130">
    <property type="match status" value="1"/>
</dbReference>
<protein>
    <recommendedName>
        <fullName evidence="2">histidine kinase</fullName>
        <ecNumber evidence="2">2.7.13.3</ecNumber>
    </recommendedName>
</protein>
<evidence type="ECO:0000313" key="6">
    <source>
        <dbReference type="Proteomes" id="UP001144341"/>
    </source>
</evidence>
<dbReference type="EMBL" id="JAPWGL010000002">
    <property type="protein sequence ID" value="MCZ4222887.1"/>
    <property type="molecule type" value="Genomic_DNA"/>
</dbReference>
<dbReference type="SUPFAM" id="SSF55874">
    <property type="entry name" value="ATPase domain of HSP90 chaperone/DNA topoisomerase II/histidine kinase"/>
    <property type="match status" value="1"/>
</dbReference>
<dbReference type="PANTHER" id="PTHR43547">
    <property type="entry name" value="TWO-COMPONENT HISTIDINE KINASE"/>
    <property type="match status" value="1"/>
</dbReference>
<dbReference type="Gene3D" id="3.30.450.40">
    <property type="match status" value="1"/>
</dbReference>
<reference evidence="5" key="1">
    <citation type="submission" date="2022-12" db="EMBL/GenBank/DDBJ databases">
        <title>Genome sequence of SJ11.</title>
        <authorList>
            <person name="Woo H."/>
        </authorList>
    </citation>
    <scope>NUCLEOTIDE SEQUENCE</scope>
    <source>
        <strain evidence="5">SJ11</strain>
    </source>
</reference>
<sequence length="399" mass="44155">MFNHNIPTNIIPDYEELRLKKLKDYEILGTPPENAFDTIAILAAEIFDAPFAFITFVDSNAVFFKASIGDLTLNDIKRNESYSAIAILKDGTTVFEDIHKLPEINDVVTSPFESVIRFYAAAPLKTPEGYQIGTVSVADSVPRNPTQKQLNMLERLSTIVMEKLELRSATRKTLRAHDNRLHMLIHDLKNPMTSISLQSELISRINGVDGKATLIAGKITQQSKNIVDNLNTILSAARGEHGSIKLQKSKVNLAEIINTVKQNFGLVLKNKSQSITVETDLSVEIYGDAEKLYDIFGNLISNAVKYSAPGQEIKVSILPEDDKVTVAVKDDGPGLLKEDIDKLFIKFARLSTVSTGRERSNGLGLSMVKMLVDLHKGKVWAESEGKDKGTTFLVELPVK</sequence>
<dbReference type="PROSITE" id="PS50109">
    <property type="entry name" value="HIS_KIN"/>
    <property type="match status" value="1"/>
</dbReference>
<dbReference type="CDD" id="cd00075">
    <property type="entry name" value="HATPase"/>
    <property type="match status" value="1"/>
</dbReference>
<feature type="domain" description="Histidine kinase" evidence="4">
    <location>
        <begin position="183"/>
        <end position="399"/>
    </location>
</feature>
<dbReference type="InterPro" id="IPR029016">
    <property type="entry name" value="GAF-like_dom_sf"/>
</dbReference>
<dbReference type="CDD" id="cd00082">
    <property type="entry name" value="HisKA"/>
    <property type="match status" value="1"/>
</dbReference>
<name>A0ABT4KXC0_9SPHI</name>
<dbReference type="InterPro" id="IPR004358">
    <property type="entry name" value="Sig_transdc_His_kin-like_C"/>
</dbReference>
<organism evidence="5 6">
    <name type="scientific">Pedobacter rhodius</name>
    <dbReference type="NCBI Taxonomy" id="3004098"/>
    <lineage>
        <taxon>Bacteria</taxon>
        <taxon>Pseudomonadati</taxon>
        <taxon>Bacteroidota</taxon>
        <taxon>Sphingobacteriia</taxon>
        <taxon>Sphingobacteriales</taxon>
        <taxon>Sphingobacteriaceae</taxon>
        <taxon>Pedobacter</taxon>
    </lineage>
</organism>
<comment type="catalytic activity">
    <reaction evidence="1">
        <text>ATP + protein L-histidine = ADP + protein N-phospho-L-histidine.</text>
        <dbReference type="EC" id="2.7.13.3"/>
    </reaction>
</comment>
<comment type="caution">
    <text evidence="5">The sequence shown here is derived from an EMBL/GenBank/DDBJ whole genome shotgun (WGS) entry which is preliminary data.</text>
</comment>
<dbReference type="EC" id="2.7.13.3" evidence="2"/>
<dbReference type="InterPro" id="IPR003594">
    <property type="entry name" value="HATPase_dom"/>
</dbReference>
<dbReference type="Pfam" id="PF02518">
    <property type="entry name" value="HATPase_c"/>
    <property type="match status" value="1"/>
</dbReference>
<proteinExistence type="predicted"/>
<dbReference type="InterPro" id="IPR003661">
    <property type="entry name" value="HisK_dim/P_dom"/>
</dbReference>
<dbReference type="SUPFAM" id="SSF47384">
    <property type="entry name" value="Homodimeric domain of signal transducing histidine kinase"/>
    <property type="match status" value="1"/>
</dbReference>
<dbReference type="PRINTS" id="PR00344">
    <property type="entry name" value="BCTRLSENSOR"/>
</dbReference>
<evidence type="ECO:0000256" key="2">
    <source>
        <dbReference type="ARBA" id="ARBA00012438"/>
    </source>
</evidence>
<dbReference type="Proteomes" id="UP001144341">
    <property type="component" value="Unassembled WGS sequence"/>
</dbReference>
<dbReference type="Gene3D" id="3.30.565.10">
    <property type="entry name" value="Histidine kinase-like ATPase, C-terminal domain"/>
    <property type="match status" value="1"/>
</dbReference>
<keyword evidence="5" id="KW-0418">Kinase</keyword>
<keyword evidence="5" id="KW-0808">Transferase</keyword>
<keyword evidence="6" id="KW-1185">Reference proteome</keyword>
<gene>
    <name evidence="5" type="ORF">O0931_06200</name>
</gene>
<dbReference type="InterPro" id="IPR036890">
    <property type="entry name" value="HATPase_C_sf"/>
</dbReference>
<dbReference type="InterPro" id="IPR036097">
    <property type="entry name" value="HisK_dim/P_sf"/>
</dbReference>
<evidence type="ECO:0000259" key="4">
    <source>
        <dbReference type="PROSITE" id="PS50109"/>
    </source>
</evidence>
<evidence type="ECO:0000256" key="3">
    <source>
        <dbReference type="ARBA" id="ARBA00022553"/>
    </source>
</evidence>
<keyword evidence="3" id="KW-0597">Phosphoprotein</keyword>
<dbReference type="SMART" id="SM00387">
    <property type="entry name" value="HATPase_c"/>
    <property type="match status" value="1"/>
</dbReference>
<dbReference type="SUPFAM" id="SSF55781">
    <property type="entry name" value="GAF domain-like"/>
    <property type="match status" value="1"/>
</dbReference>
<accession>A0ABT4KXC0</accession>
<dbReference type="GO" id="GO:0016301">
    <property type="term" value="F:kinase activity"/>
    <property type="evidence" value="ECO:0007669"/>
    <property type="project" value="UniProtKB-KW"/>
</dbReference>
<evidence type="ECO:0000313" key="5">
    <source>
        <dbReference type="EMBL" id="MCZ4222887.1"/>
    </source>
</evidence>
<dbReference type="RefSeq" id="WP_269414690.1">
    <property type="nucleotide sequence ID" value="NZ_JAPWGL010000002.1"/>
</dbReference>